<protein>
    <submittedName>
        <fullName evidence="1">Uncharacterized protein</fullName>
    </submittedName>
</protein>
<dbReference type="EMBL" id="JYDL01000012">
    <property type="protein sequence ID" value="KRX25390.1"/>
    <property type="molecule type" value="Genomic_DNA"/>
</dbReference>
<evidence type="ECO:0000313" key="1">
    <source>
        <dbReference type="EMBL" id="KRX25390.1"/>
    </source>
</evidence>
<name>A0A0V0SF08_9BILA</name>
<dbReference type="Proteomes" id="UP000054630">
    <property type="component" value="Unassembled WGS sequence"/>
</dbReference>
<dbReference type="AlphaFoldDB" id="A0A0V0SF08"/>
<reference evidence="1 2" key="1">
    <citation type="submission" date="2015-01" db="EMBL/GenBank/DDBJ databases">
        <title>Evolution of Trichinella species and genotypes.</title>
        <authorList>
            <person name="Korhonen P.K."/>
            <person name="Edoardo P."/>
            <person name="Giuseppe L.R."/>
            <person name="Gasser R.B."/>
        </authorList>
    </citation>
    <scope>NUCLEOTIDE SEQUENCE [LARGE SCALE GENOMIC DNA]</scope>
    <source>
        <strain evidence="1">ISS37</strain>
    </source>
</reference>
<comment type="caution">
    <text evidence="1">The sequence shown here is derived from an EMBL/GenBank/DDBJ whole genome shotgun (WGS) entry which is preliminary data.</text>
</comment>
<accession>A0A0V0SF08</accession>
<organism evidence="1 2">
    <name type="scientific">Trichinella nelsoni</name>
    <dbReference type="NCBI Taxonomy" id="6336"/>
    <lineage>
        <taxon>Eukaryota</taxon>
        <taxon>Metazoa</taxon>
        <taxon>Ecdysozoa</taxon>
        <taxon>Nematoda</taxon>
        <taxon>Enoplea</taxon>
        <taxon>Dorylaimia</taxon>
        <taxon>Trichinellida</taxon>
        <taxon>Trichinellidae</taxon>
        <taxon>Trichinella</taxon>
    </lineage>
</organism>
<keyword evidence="2" id="KW-1185">Reference proteome</keyword>
<sequence>MLKKSKTYFPFLKIPFIPLDSIDVSVQNYPNLLGTASVFLVLPTTRGRSGGSVSHLHGGHASTSVDAAAFSGGPSRARAHRRCAPGFSGCIPAALGFLLRRVPNLHVQRQTQLSAEYGDRRRHPRALVNAAVVRQHDKRQHEVPLMRVPMDHGGQHIEERSVDLSACPLRCGWYGEDRVFLMQNRRLISIPTDASNERPGSLCR</sequence>
<proteinExistence type="predicted"/>
<evidence type="ECO:0000313" key="2">
    <source>
        <dbReference type="Proteomes" id="UP000054630"/>
    </source>
</evidence>
<gene>
    <name evidence="1" type="ORF">T07_14454</name>
</gene>